<gene>
    <name evidence="2" type="ORF">QBC46DRAFT_268144</name>
</gene>
<evidence type="ECO:0000313" key="3">
    <source>
        <dbReference type="Proteomes" id="UP001303473"/>
    </source>
</evidence>
<comment type="caution">
    <text evidence="2">The sequence shown here is derived from an EMBL/GenBank/DDBJ whole genome shotgun (WGS) entry which is preliminary data.</text>
</comment>
<dbReference type="SUPFAM" id="SSF53649">
    <property type="entry name" value="Alkaline phosphatase-like"/>
    <property type="match status" value="1"/>
</dbReference>
<keyword evidence="1" id="KW-0732">Signal</keyword>
<sequence length="503" mass="53199">MYLQSFALAGAALCGVATATASAAVQDKVFKHVAVFSIDGLHSSDIPKWVALKPQGTIAKLLEHGYWYQNALTSSPSDSFPGTINLVTGASPRNTGIWYDDSYDRTLWAPKSNCAGAPGAETVLYDESIDYDDTKLWSSPNPTVVGGNINPANLPMGKVGGVCKPIYPHQHVRVNTVFEVAHGAGMQTAYTDKHPAYDLVRGPSGEGLSVGYFPEIQSLDSTNVSQIITYDTSHVNAFLAWIKGQTPANTEIQEKLTGMPALFGGNFQAVSVAQKTHGYKAGSLAFTDPLATAVTFVDNSLGSVVDALTTAGVYNDTLIFVCAKHGQAPIDPTTYRKIDNALIAPATGVNVSQVTADDLAMIWLANQNDLDKAVDGLEKAKAALQIDRIISGELLTREGYGDPKTDPAVPDIIVVPQLGVIYTTSTAKIAEHGGFSLDDTNVACFVSSPVITDNKTYTGKVSTKRVAPTILKALGLDPGALQGVKLEDTDVLPGFGGSDSDDE</sequence>
<dbReference type="AlphaFoldDB" id="A0AAN6N4B4"/>
<dbReference type="GO" id="GO:0016787">
    <property type="term" value="F:hydrolase activity"/>
    <property type="evidence" value="ECO:0007669"/>
    <property type="project" value="UniProtKB-ARBA"/>
</dbReference>
<dbReference type="EMBL" id="MU853861">
    <property type="protein sequence ID" value="KAK3937167.1"/>
    <property type="molecule type" value="Genomic_DNA"/>
</dbReference>
<reference evidence="3" key="1">
    <citation type="journal article" date="2023" name="Mol. Phylogenet. Evol.">
        <title>Genome-scale phylogeny and comparative genomics of the fungal order Sordariales.</title>
        <authorList>
            <person name="Hensen N."/>
            <person name="Bonometti L."/>
            <person name="Westerberg I."/>
            <person name="Brannstrom I.O."/>
            <person name="Guillou S."/>
            <person name="Cros-Aarteil S."/>
            <person name="Calhoun S."/>
            <person name="Haridas S."/>
            <person name="Kuo A."/>
            <person name="Mondo S."/>
            <person name="Pangilinan J."/>
            <person name="Riley R."/>
            <person name="LaButti K."/>
            <person name="Andreopoulos B."/>
            <person name="Lipzen A."/>
            <person name="Chen C."/>
            <person name="Yan M."/>
            <person name="Daum C."/>
            <person name="Ng V."/>
            <person name="Clum A."/>
            <person name="Steindorff A."/>
            <person name="Ohm R.A."/>
            <person name="Martin F."/>
            <person name="Silar P."/>
            <person name="Natvig D.O."/>
            <person name="Lalanne C."/>
            <person name="Gautier V."/>
            <person name="Ament-Velasquez S.L."/>
            <person name="Kruys A."/>
            <person name="Hutchinson M.I."/>
            <person name="Powell A.J."/>
            <person name="Barry K."/>
            <person name="Miller A.N."/>
            <person name="Grigoriev I.V."/>
            <person name="Debuchy R."/>
            <person name="Gladieux P."/>
            <person name="Hiltunen Thoren M."/>
            <person name="Johannesson H."/>
        </authorList>
    </citation>
    <scope>NUCLEOTIDE SEQUENCE [LARGE SCALE GENOMIC DNA]</scope>
    <source>
        <strain evidence="3">CBS 340.73</strain>
    </source>
</reference>
<dbReference type="Gene3D" id="3.40.720.10">
    <property type="entry name" value="Alkaline Phosphatase, subunit A"/>
    <property type="match status" value="1"/>
</dbReference>
<feature type="chain" id="PRO_5042810229" evidence="1">
    <location>
        <begin position="20"/>
        <end position="503"/>
    </location>
</feature>
<evidence type="ECO:0000256" key="1">
    <source>
        <dbReference type="SAM" id="SignalP"/>
    </source>
</evidence>
<accession>A0AAN6N4B4</accession>
<dbReference type="Pfam" id="PF01663">
    <property type="entry name" value="Phosphodiest"/>
    <property type="match status" value="1"/>
</dbReference>
<name>A0AAN6N4B4_9PEZI</name>
<keyword evidence="3" id="KW-1185">Reference proteome</keyword>
<dbReference type="PANTHER" id="PTHR10151">
    <property type="entry name" value="ECTONUCLEOTIDE PYROPHOSPHATASE/PHOSPHODIESTERASE"/>
    <property type="match status" value="1"/>
</dbReference>
<protein>
    <submittedName>
        <fullName evidence="2">Type I phosphodiesterase</fullName>
    </submittedName>
</protein>
<dbReference type="PANTHER" id="PTHR10151:SF120">
    <property type="entry name" value="BIS(5'-ADENOSYL)-TRIPHOSPHATASE"/>
    <property type="match status" value="1"/>
</dbReference>
<dbReference type="Proteomes" id="UP001303473">
    <property type="component" value="Unassembled WGS sequence"/>
</dbReference>
<proteinExistence type="predicted"/>
<organism evidence="2 3">
    <name type="scientific">Diplogelasinospora grovesii</name>
    <dbReference type="NCBI Taxonomy" id="303347"/>
    <lineage>
        <taxon>Eukaryota</taxon>
        <taxon>Fungi</taxon>
        <taxon>Dikarya</taxon>
        <taxon>Ascomycota</taxon>
        <taxon>Pezizomycotina</taxon>
        <taxon>Sordariomycetes</taxon>
        <taxon>Sordariomycetidae</taxon>
        <taxon>Sordariales</taxon>
        <taxon>Diplogelasinosporaceae</taxon>
        <taxon>Diplogelasinospora</taxon>
    </lineage>
</organism>
<evidence type="ECO:0000313" key="2">
    <source>
        <dbReference type="EMBL" id="KAK3937167.1"/>
    </source>
</evidence>
<dbReference type="InterPro" id="IPR017850">
    <property type="entry name" value="Alkaline_phosphatase_core_sf"/>
</dbReference>
<feature type="signal peptide" evidence="1">
    <location>
        <begin position="1"/>
        <end position="19"/>
    </location>
</feature>
<dbReference type="InterPro" id="IPR002591">
    <property type="entry name" value="Phosphodiest/P_Trfase"/>
</dbReference>